<keyword evidence="2 5" id="KW-0853">WD repeat</keyword>
<dbReference type="CDD" id="cd00200">
    <property type="entry name" value="WD40"/>
    <property type="match status" value="1"/>
</dbReference>
<dbReference type="Gramene" id="EFJ34656">
    <property type="protein sequence ID" value="EFJ34656"/>
    <property type="gene ID" value="SELMODRAFT_142121"/>
</dbReference>
<dbReference type="AlphaFoldDB" id="D8QYQ4"/>
<dbReference type="OrthoDB" id="10255630at2759"/>
<dbReference type="GO" id="GO:0007186">
    <property type="term" value="P:G protein-coupled receptor signaling pathway"/>
    <property type="evidence" value="ECO:0000318"/>
    <property type="project" value="GO_Central"/>
</dbReference>
<dbReference type="InterPro" id="IPR020472">
    <property type="entry name" value="WD40_PAC1"/>
</dbReference>
<dbReference type="GO" id="GO:0005737">
    <property type="term" value="C:cytoplasm"/>
    <property type="evidence" value="ECO:0000318"/>
    <property type="project" value="GO_Central"/>
</dbReference>
<dbReference type="HOGENOM" id="CLU_000288_57_34_1"/>
<dbReference type="InterPro" id="IPR019775">
    <property type="entry name" value="WD40_repeat_CS"/>
</dbReference>
<dbReference type="PROSITE" id="PS00678">
    <property type="entry name" value="WD_REPEATS_1"/>
    <property type="match status" value="1"/>
</dbReference>
<dbReference type="OMA" id="GDTNCAL"/>
<dbReference type="KEGG" id="smo:SELMODRAFT_142121"/>
<dbReference type="FunCoup" id="D8QYQ4">
    <property type="interactions" value="2514"/>
</dbReference>
<feature type="repeat" description="WD" evidence="5">
    <location>
        <begin position="151"/>
        <end position="192"/>
    </location>
</feature>
<protein>
    <submittedName>
        <fullName evidence="6">Uncharacterized protein AGB1-1</fullName>
    </submittedName>
</protein>
<dbReference type="PIRSF" id="PIRSF002394">
    <property type="entry name" value="GN-bd_beta"/>
    <property type="match status" value="1"/>
</dbReference>
<dbReference type="InterPro" id="IPR015943">
    <property type="entry name" value="WD40/YVTN_repeat-like_dom_sf"/>
</dbReference>
<comment type="similarity">
    <text evidence="1">Belongs to the WD repeat G protein beta family.</text>
</comment>
<evidence type="ECO:0000256" key="1">
    <source>
        <dbReference type="ARBA" id="ARBA00009768"/>
    </source>
</evidence>
<dbReference type="Proteomes" id="UP000001514">
    <property type="component" value="Unassembled WGS sequence"/>
</dbReference>
<keyword evidence="3" id="KW-0677">Repeat</keyword>
<dbReference type="eggNOG" id="KOG0286">
    <property type="taxonomic scope" value="Eukaryota"/>
</dbReference>
<dbReference type="PANTHER" id="PTHR19850">
    <property type="entry name" value="GUANINE NUCLEOTIDE-BINDING PROTEIN BETA G PROTEIN BETA"/>
    <property type="match status" value="1"/>
</dbReference>
<feature type="repeat" description="WD" evidence="5">
    <location>
        <begin position="62"/>
        <end position="102"/>
    </location>
</feature>
<evidence type="ECO:0000313" key="7">
    <source>
        <dbReference type="Proteomes" id="UP000001514"/>
    </source>
</evidence>
<evidence type="ECO:0000313" key="6">
    <source>
        <dbReference type="EMBL" id="EFJ34656.1"/>
    </source>
</evidence>
<feature type="repeat" description="WD" evidence="5">
    <location>
        <begin position="338"/>
        <end position="375"/>
    </location>
</feature>
<reference evidence="6 7" key="1">
    <citation type="journal article" date="2011" name="Science">
        <title>The Selaginella genome identifies genetic changes associated with the evolution of vascular plants.</title>
        <authorList>
            <person name="Banks J.A."/>
            <person name="Nishiyama T."/>
            <person name="Hasebe M."/>
            <person name="Bowman J.L."/>
            <person name="Gribskov M."/>
            <person name="dePamphilis C."/>
            <person name="Albert V.A."/>
            <person name="Aono N."/>
            <person name="Aoyama T."/>
            <person name="Ambrose B.A."/>
            <person name="Ashton N.W."/>
            <person name="Axtell M.J."/>
            <person name="Barker E."/>
            <person name="Barker M.S."/>
            <person name="Bennetzen J.L."/>
            <person name="Bonawitz N.D."/>
            <person name="Chapple C."/>
            <person name="Cheng C."/>
            <person name="Correa L.G."/>
            <person name="Dacre M."/>
            <person name="DeBarry J."/>
            <person name="Dreyer I."/>
            <person name="Elias M."/>
            <person name="Engstrom E.M."/>
            <person name="Estelle M."/>
            <person name="Feng L."/>
            <person name="Finet C."/>
            <person name="Floyd S.K."/>
            <person name="Frommer W.B."/>
            <person name="Fujita T."/>
            <person name="Gramzow L."/>
            <person name="Gutensohn M."/>
            <person name="Harholt J."/>
            <person name="Hattori M."/>
            <person name="Heyl A."/>
            <person name="Hirai T."/>
            <person name="Hiwatashi Y."/>
            <person name="Ishikawa M."/>
            <person name="Iwata M."/>
            <person name="Karol K.G."/>
            <person name="Koehler B."/>
            <person name="Kolukisaoglu U."/>
            <person name="Kubo M."/>
            <person name="Kurata T."/>
            <person name="Lalonde S."/>
            <person name="Li K."/>
            <person name="Li Y."/>
            <person name="Litt A."/>
            <person name="Lyons E."/>
            <person name="Manning G."/>
            <person name="Maruyama T."/>
            <person name="Michael T.P."/>
            <person name="Mikami K."/>
            <person name="Miyazaki S."/>
            <person name="Morinaga S."/>
            <person name="Murata T."/>
            <person name="Mueller-Roeber B."/>
            <person name="Nelson D.R."/>
            <person name="Obara M."/>
            <person name="Oguri Y."/>
            <person name="Olmstead R.G."/>
            <person name="Onodera N."/>
            <person name="Petersen B.L."/>
            <person name="Pils B."/>
            <person name="Prigge M."/>
            <person name="Rensing S.A."/>
            <person name="Riano-Pachon D.M."/>
            <person name="Roberts A.W."/>
            <person name="Sato Y."/>
            <person name="Scheller H.V."/>
            <person name="Schulz B."/>
            <person name="Schulz C."/>
            <person name="Shakirov E.V."/>
            <person name="Shibagaki N."/>
            <person name="Shinohara N."/>
            <person name="Shippen D.E."/>
            <person name="Soerensen I."/>
            <person name="Sotooka R."/>
            <person name="Sugimoto N."/>
            <person name="Sugita M."/>
            <person name="Sumikawa N."/>
            <person name="Tanurdzic M."/>
            <person name="Theissen G."/>
            <person name="Ulvskov P."/>
            <person name="Wakazuki S."/>
            <person name="Weng J.K."/>
            <person name="Willats W.W."/>
            <person name="Wipf D."/>
            <person name="Wolf P.G."/>
            <person name="Yang L."/>
            <person name="Zimmer A.D."/>
            <person name="Zhu Q."/>
            <person name="Mitros T."/>
            <person name="Hellsten U."/>
            <person name="Loque D."/>
            <person name="Otillar R."/>
            <person name="Salamov A."/>
            <person name="Schmutz J."/>
            <person name="Shapiro H."/>
            <person name="Lindquist E."/>
            <person name="Lucas S."/>
            <person name="Rokhsar D."/>
            <person name="Grigoriev I.V."/>
        </authorList>
    </citation>
    <scope>NUCLEOTIDE SEQUENCE [LARGE SCALE GENOMIC DNA]</scope>
</reference>
<sequence length="375" mass="40850">MAGNGVSQRDILGAQDEVDRLRSALQATRRRLQDTTLAEYARTHGRGDIGFAADRFKSRRMLSGHTGKVYALDWSERDTIVSASQDGRLIVWNAMTSQKTHAIKLLCPWVMACAFSPDGETVACGGLDNLVSIFRLRSFDSTGNHAPSAVLTGHKGYISCCRYVPRKAQVLTSSGDHTCILWDVEAQRHIAQFGSESSSGHTSDVMSLSINSQDPNQFVTGSCDTTAKLWDSRAPGRAAQCTFFSHTGDINAVQFLPDGCRFGTGSEDGICKLFDTRYGYQLQEYVTSGNQLVTSIAFSHSGRILFAGYGNPTGVQNVVPTRCLLWDVLTATELHDIGESHSRQVSCLGVAADGTALCTGSWDHTLKVWAYSRTD</sequence>
<dbReference type="InterPro" id="IPR001680">
    <property type="entry name" value="WD40_rpt"/>
</dbReference>
<dbReference type="InterPro" id="IPR036322">
    <property type="entry name" value="WD40_repeat_dom_sf"/>
</dbReference>
<organism evidence="7">
    <name type="scientific">Selaginella moellendorffii</name>
    <name type="common">Spikemoss</name>
    <dbReference type="NCBI Taxonomy" id="88036"/>
    <lineage>
        <taxon>Eukaryota</taxon>
        <taxon>Viridiplantae</taxon>
        <taxon>Streptophyta</taxon>
        <taxon>Embryophyta</taxon>
        <taxon>Tracheophyta</taxon>
        <taxon>Lycopodiopsida</taxon>
        <taxon>Selaginellales</taxon>
        <taxon>Selaginellaceae</taxon>
        <taxon>Selaginella</taxon>
    </lineage>
</organism>
<dbReference type="InterPro" id="IPR001632">
    <property type="entry name" value="WD40_G-protein_beta-like"/>
</dbReference>
<dbReference type="GeneID" id="9654257"/>
<dbReference type="InParanoid" id="D8QYQ4"/>
<dbReference type="PROSITE" id="PS50294">
    <property type="entry name" value="WD_REPEATS_REGION"/>
    <property type="match status" value="4"/>
</dbReference>
<feature type="repeat" description="WD" evidence="5">
    <location>
        <begin position="198"/>
        <end position="231"/>
    </location>
</feature>
<evidence type="ECO:0000256" key="3">
    <source>
        <dbReference type="ARBA" id="ARBA00022737"/>
    </source>
</evidence>
<proteinExistence type="inferred from homology"/>
<dbReference type="Pfam" id="PF25391">
    <property type="entry name" value="WD40_Gbeta"/>
    <property type="match status" value="1"/>
</dbReference>
<feature type="repeat" description="WD" evidence="5">
    <location>
        <begin position="243"/>
        <end position="284"/>
    </location>
</feature>
<dbReference type="Gene3D" id="2.130.10.10">
    <property type="entry name" value="YVTN repeat-like/Quinoprotein amine dehydrogenase"/>
    <property type="match status" value="1"/>
</dbReference>
<dbReference type="SMART" id="SM00320">
    <property type="entry name" value="WD40"/>
    <property type="match status" value="7"/>
</dbReference>
<dbReference type="EMBL" id="GL377569">
    <property type="protein sequence ID" value="EFJ34656.1"/>
    <property type="molecule type" value="Genomic_DNA"/>
</dbReference>
<dbReference type="STRING" id="88036.D8QYQ4"/>
<gene>
    <name evidence="6" type="primary">AGB1-1</name>
    <name evidence="6" type="ORF">SELMODRAFT_142121</name>
</gene>
<dbReference type="PRINTS" id="PR00319">
    <property type="entry name" value="GPROTEINB"/>
</dbReference>
<keyword evidence="4" id="KW-0807">Transducer</keyword>
<dbReference type="SUPFAM" id="SSF50978">
    <property type="entry name" value="WD40 repeat-like"/>
    <property type="match status" value="1"/>
</dbReference>
<keyword evidence="7" id="KW-1185">Reference proteome</keyword>
<dbReference type="InterPro" id="IPR016346">
    <property type="entry name" value="G-protein_beta_1-5"/>
</dbReference>
<evidence type="ECO:0000256" key="2">
    <source>
        <dbReference type="ARBA" id="ARBA00022574"/>
    </source>
</evidence>
<name>D8QYQ4_SELML</name>
<evidence type="ECO:0000256" key="4">
    <source>
        <dbReference type="ARBA" id="ARBA00023224"/>
    </source>
</evidence>
<dbReference type="PROSITE" id="PS50082">
    <property type="entry name" value="WD_REPEATS_2"/>
    <property type="match status" value="5"/>
</dbReference>
<dbReference type="GO" id="GO:0005834">
    <property type="term" value="C:heterotrimeric G-protein complex"/>
    <property type="evidence" value="ECO:0000318"/>
    <property type="project" value="GO_Central"/>
</dbReference>
<evidence type="ECO:0000256" key="5">
    <source>
        <dbReference type="PROSITE-ProRule" id="PRU00221"/>
    </source>
</evidence>
<accession>D8QYQ4</accession>
<dbReference type="PRINTS" id="PR00320">
    <property type="entry name" value="GPROTEINBRPT"/>
</dbReference>
<dbReference type="GO" id="GO:0030159">
    <property type="term" value="F:signaling receptor complex adaptor activity"/>
    <property type="evidence" value="ECO:0000318"/>
    <property type="project" value="GO_Central"/>
</dbReference>